<dbReference type="GO" id="GO:0003677">
    <property type="term" value="F:DNA binding"/>
    <property type="evidence" value="ECO:0007669"/>
    <property type="project" value="UniProtKB-KW"/>
</dbReference>
<dbReference type="PANTHER" id="PTHR36206">
    <property type="entry name" value="ASPERCRYPTIN BIOSYNTHESIS CLUSTER-SPECIFIC TRANSCRIPTION REGULATOR ATNN-RELATED"/>
    <property type="match status" value="1"/>
</dbReference>
<evidence type="ECO:0000313" key="8">
    <source>
        <dbReference type="Proteomes" id="UP001358417"/>
    </source>
</evidence>
<gene>
    <name evidence="7" type="ORF">LTR84_000412</name>
</gene>
<comment type="caution">
    <text evidence="7">The sequence shown here is derived from an EMBL/GenBank/DDBJ whole genome shotgun (WGS) entry which is preliminary data.</text>
</comment>
<dbReference type="Proteomes" id="UP001358417">
    <property type="component" value="Unassembled WGS sequence"/>
</dbReference>
<evidence type="ECO:0000313" key="7">
    <source>
        <dbReference type="EMBL" id="KAK5064579.1"/>
    </source>
</evidence>
<dbReference type="InterPro" id="IPR052360">
    <property type="entry name" value="Transcr_Regulatory_Proteins"/>
</dbReference>
<keyword evidence="3" id="KW-0805">Transcription regulation</keyword>
<keyword evidence="4" id="KW-0238">DNA-binding</keyword>
<evidence type="ECO:0000256" key="6">
    <source>
        <dbReference type="ARBA" id="ARBA00023242"/>
    </source>
</evidence>
<evidence type="ECO:0000256" key="3">
    <source>
        <dbReference type="ARBA" id="ARBA00023015"/>
    </source>
</evidence>
<evidence type="ECO:0008006" key="9">
    <source>
        <dbReference type="Google" id="ProtNLM"/>
    </source>
</evidence>
<dbReference type="RefSeq" id="XP_064711903.1">
    <property type="nucleotide sequence ID" value="XM_064844043.1"/>
</dbReference>
<keyword evidence="8" id="KW-1185">Reference proteome</keyword>
<dbReference type="PANTHER" id="PTHR36206:SF12">
    <property type="entry name" value="ASPERCRYPTIN BIOSYNTHESIS CLUSTER-SPECIFIC TRANSCRIPTION REGULATOR ATNN-RELATED"/>
    <property type="match status" value="1"/>
</dbReference>
<dbReference type="EMBL" id="JAVRRD010000001">
    <property type="protein sequence ID" value="KAK5064579.1"/>
    <property type="molecule type" value="Genomic_DNA"/>
</dbReference>
<protein>
    <recommendedName>
        <fullName evidence="9">Transcription factor domain-containing protein</fullName>
    </recommendedName>
</protein>
<dbReference type="AlphaFoldDB" id="A0AAV9NS95"/>
<evidence type="ECO:0000256" key="5">
    <source>
        <dbReference type="ARBA" id="ARBA00023163"/>
    </source>
</evidence>
<keyword evidence="6" id="KW-0539">Nucleus</keyword>
<keyword evidence="5" id="KW-0804">Transcription</keyword>
<evidence type="ECO:0000256" key="4">
    <source>
        <dbReference type="ARBA" id="ARBA00023125"/>
    </source>
</evidence>
<dbReference type="Pfam" id="PF11951">
    <property type="entry name" value="Fungal_trans_2"/>
    <property type="match status" value="1"/>
</dbReference>
<reference evidence="7 8" key="1">
    <citation type="submission" date="2023-08" db="EMBL/GenBank/DDBJ databases">
        <title>Black Yeasts Isolated from many extreme environments.</title>
        <authorList>
            <person name="Coleine C."/>
            <person name="Stajich J.E."/>
            <person name="Selbmann L."/>
        </authorList>
    </citation>
    <scope>NUCLEOTIDE SEQUENCE [LARGE SCALE GENOMIC DNA]</scope>
    <source>
        <strain evidence="7 8">CCFEE 5792</strain>
    </source>
</reference>
<dbReference type="GeneID" id="89968634"/>
<evidence type="ECO:0000256" key="1">
    <source>
        <dbReference type="ARBA" id="ARBA00022723"/>
    </source>
</evidence>
<keyword evidence="1" id="KW-0479">Metal-binding</keyword>
<accession>A0AAV9NS95</accession>
<evidence type="ECO:0000256" key="2">
    <source>
        <dbReference type="ARBA" id="ARBA00022833"/>
    </source>
</evidence>
<organism evidence="7 8">
    <name type="scientific">Exophiala bonariae</name>
    <dbReference type="NCBI Taxonomy" id="1690606"/>
    <lineage>
        <taxon>Eukaryota</taxon>
        <taxon>Fungi</taxon>
        <taxon>Dikarya</taxon>
        <taxon>Ascomycota</taxon>
        <taxon>Pezizomycotina</taxon>
        <taxon>Eurotiomycetes</taxon>
        <taxon>Chaetothyriomycetidae</taxon>
        <taxon>Chaetothyriales</taxon>
        <taxon>Herpotrichiellaceae</taxon>
        <taxon>Exophiala</taxon>
    </lineage>
</organism>
<dbReference type="GO" id="GO:0046872">
    <property type="term" value="F:metal ion binding"/>
    <property type="evidence" value="ECO:0007669"/>
    <property type="project" value="UniProtKB-KW"/>
</dbReference>
<name>A0AAV9NS95_9EURO</name>
<proteinExistence type="predicted"/>
<keyword evidence="2" id="KW-0862">Zinc</keyword>
<sequence>MTAPFQSQLWDTYVFQLAERYEFITSALVALSSVHETFSCGVENRTRSQADVLRYYTKTIRGINQSMDAELSIDAVLMTILILHTLDSMRSYFQNALQHAQAGIKIIRERLSMFHASGQTLWSEAMHREFLAMQNQVREFGNSGVSKAFDALQGFEPPSCDQFNSVEEALYHLGIVFNEMYCLSDYLEVLQSSKIVLSDVFVRKIQPRYKTVILRFKSWKRGLQHLNTLLSSDYDHRQSQACLVLSMYESLFNAMLESFPSGICFDRFDADLSRALDLAHMFIERQASSSTSHTDFSLSLGIIPGLFVIAWRSNDNFIRDKSLELLRRSDRREGVWDSKVAFQIVQRYIALKTASIADTPGGHVQISEIFFDSDTTCQLVCCVIGSEIPLSGELLPFEGLLGERRCVETIQLGLD</sequence>
<dbReference type="InterPro" id="IPR021858">
    <property type="entry name" value="Fun_TF"/>
</dbReference>